<dbReference type="SUPFAM" id="SSF46774">
    <property type="entry name" value="ARID-like"/>
    <property type="match status" value="1"/>
</dbReference>
<dbReference type="CDD" id="cd00171">
    <property type="entry name" value="Sec7"/>
    <property type="match status" value="1"/>
</dbReference>
<dbReference type="InterPro" id="IPR048615">
    <property type="entry name" value="KDM5_C-hel"/>
</dbReference>
<dbReference type="PROSITE" id="PS51011">
    <property type="entry name" value="ARID"/>
    <property type="match status" value="1"/>
</dbReference>
<dbReference type="PROSITE" id="PS51183">
    <property type="entry name" value="JMJN"/>
    <property type="match status" value="1"/>
</dbReference>
<dbReference type="InterPro" id="IPR003349">
    <property type="entry name" value="JmjN"/>
</dbReference>
<dbReference type="GO" id="GO:0005085">
    <property type="term" value="F:guanyl-nucleotide exchange factor activity"/>
    <property type="evidence" value="ECO:0007669"/>
    <property type="project" value="InterPro"/>
</dbReference>
<dbReference type="InterPro" id="IPR036431">
    <property type="entry name" value="ARID_dom_sf"/>
</dbReference>
<feature type="region of interest" description="Disordered" evidence="20">
    <location>
        <begin position="113"/>
        <end position="143"/>
    </location>
</feature>
<dbReference type="EC" id="1.14.11.67" evidence="6"/>
<keyword evidence="18" id="KW-0539">Nucleus</keyword>
<dbReference type="Pfam" id="PF01388">
    <property type="entry name" value="ARID"/>
    <property type="match status" value="1"/>
</dbReference>
<name>A0AAD5ATC5_SILAS</name>
<keyword evidence="7" id="KW-0963">Cytoplasm</keyword>
<evidence type="ECO:0000256" key="4">
    <source>
        <dbReference type="ARBA" id="ARBA00006248"/>
    </source>
</evidence>
<dbReference type="SMART" id="SM00233">
    <property type="entry name" value="PH"/>
    <property type="match status" value="1"/>
</dbReference>
<evidence type="ECO:0000256" key="16">
    <source>
        <dbReference type="ARBA" id="ARBA00023004"/>
    </source>
</evidence>
<feature type="region of interest" description="Disordered" evidence="20">
    <location>
        <begin position="219"/>
        <end position="266"/>
    </location>
</feature>
<dbReference type="Pfam" id="PF21323">
    <property type="entry name" value="KDM5_C-hel"/>
    <property type="match status" value="1"/>
</dbReference>
<feature type="region of interest" description="Disordered" evidence="20">
    <location>
        <begin position="2102"/>
        <end position="2155"/>
    </location>
</feature>
<protein>
    <recommendedName>
        <fullName evidence="6">[histone H3]-trimethyl-L-lysine(4) demethylase</fullName>
        <ecNumber evidence="6">1.14.11.67</ecNumber>
    </recommendedName>
</protein>
<dbReference type="Gene3D" id="2.30.29.30">
    <property type="entry name" value="Pleckstrin-homology domain (PH domain)/Phosphotyrosine-binding domain (PTB)"/>
    <property type="match status" value="1"/>
</dbReference>
<keyword evidence="16" id="KW-0408">Iron</keyword>
<dbReference type="CDD" id="cd16875">
    <property type="entry name" value="ARID_KDM5C_5D"/>
    <property type="match status" value="1"/>
</dbReference>
<dbReference type="PANTHER" id="PTHR10694:SF43">
    <property type="entry name" value="LYSINE-SPECIFIC DEMETHYLASE 5C"/>
    <property type="match status" value="1"/>
</dbReference>
<feature type="domain" description="JmjC" evidence="24">
    <location>
        <begin position="1157"/>
        <end position="1323"/>
    </location>
</feature>
<dbReference type="CDD" id="cd13318">
    <property type="entry name" value="PH_IQSEC"/>
    <property type="match status" value="1"/>
</dbReference>
<evidence type="ECO:0000256" key="8">
    <source>
        <dbReference type="ARBA" id="ARBA00022553"/>
    </source>
</evidence>
<dbReference type="SUPFAM" id="SSF57903">
    <property type="entry name" value="FYVE/PHD zinc finger"/>
    <property type="match status" value="1"/>
</dbReference>
<evidence type="ECO:0000256" key="12">
    <source>
        <dbReference type="ARBA" id="ARBA00022833"/>
    </source>
</evidence>
<evidence type="ECO:0000259" key="22">
    <source>
        <dbReference type="PROSITE" id="PS51011"/>
    </source>
</evidence>
<dbReference type="SUPFAM" id="SSF50729">
    <property type="entry name" value="PH domain-like"/>
    <property type="match status" value="1"/>
</dbReference>
<dbReference type="SMART" id="SM00545">
    <property type="entry name" value="JmjN"/>
    <property type="match status" value="1"/>
</dbReference>
<keyword evidence="12" id="KW-0862">Zinc</keyword>
<evidence type="ECO:0000256" key="20">
    <source>
        <dbReference type="SAM" id="MobiDB-lite"/>
    </source>
</evidence>
<dbReference type="GO" id="GO:0034647">
    <property type="term" value="F:histone H3K4me/H3K4me2/H3K4me3 demethylase activity"/>
    <property type="evidence" value="ECO:0007669"/>
    <property type="project" value="UniProtKB-EC"/>
</dbReference>
<evidence type="ECO:0000256" key="1">
    <source>
        <dbReference type="ARBA" id="ARBA00001954"/>
    </source>
</evidence>
<keyword evidence="15" id="KW-0560">Oxidoreductase</keyword>
<evidence type="ECO:0000256" key="19">
    <source>
        <dbReference type="ARBA" id="ARBA00048734"/>
    </source>
</evidence>
<feature type="compositionally biased region" description="Basic and acidic residues" evidence="20">
    <location>
        <begin position="293"/>
        <end position="302"/>
    </location>
</feature>
<feature type="compositionally biased region" description="Polar residues" evidence="20">
    <location>
        <begin position="936"/>
        <end position="948"/>
    </location>
</feature>
<dbReference type="Gene3D" id="2.60.120.650">
    <property type="entry name" value="Cupin"/>
    <property type="match status" value="1"/>
</dbReference>
<dbReference type="SMART" id="SM00222">
    <property type="entry name" value="Sec7"/>
    <property type="match status" value="1"/>
</dbReference>
<dbReference type="InterPro" id="IPR011993">
    <property type="entry name" value="PH-like_dom_sf"/>
</dbReference>
<dbReference type="GO" id="GO:0008270">
    <property type="term" value="F:zinc ion binding"/>
    <property type="evidence" value="ECO:0007669"/>
    <property type="project" value="UniProtKB-KW"/>
</dbReference>
<dbReference type="Gene3D" id="1.10.150.60">
    <property type="entry name" value="ARID DNA-binding domain"/>
    <property type="match status" value="1"/>
</dbReference>
<comment type="cofactor">
    <cofactor evidence="1">
        <name>Fe(2+)</name>
        <dbReference type="ChEBI" id="CHEBI:29033"/>
    </cofactor>
</comment>
<sequence>PPSPACLTWAQRTRNQPASLALRKQEEEENKRCKALSDSYELSTDLQDKKVEMLERKYGGYFLSRRAARTIQTAFRQYRMNKNFERLRSSASESRMTRRIILSNMRMQYSFDDRQPQAQPQTCHSPGIGPPHSPDLEPDSPAQTEYTHLEDSFSKQVKSLADSIDDALACRPGREDSQDGLGDSAAVDDFGGGLSMHEDSTATSYSDVTLYMDDGLPSSPLSLDRAPSSTDTEFWGGMTGGVGGREDSRDTEGGGSSNSRRSTPCTECRDYRLRGAHLPLLTIEPPSDSSVDMSDRSDRGSLGRQLVKPEKGIQYLIERGFVSDTPVGIARFILERKGLSRQMIGEFLGNRQKQFNKDVLDCVVDEMDFSGMDLDDALRKFQAQIKVQGEAQKVERLIEAFSQRYCVCNPALVRQFQNPDTIFILAFAIILLNTDMYSPSVKPDRKMKLDDFIKNLRGVDNGQDIPRDLLVGIYQRIQKWELRTNDDHVSQVQAVERVIVGKKPVLSLSHRRLVCCCQLYEVPDPNRPQRTGVHQREVFLFNDLLVVTKIFQKKKTSVTYSFRQSFPLVEMQVHMFQNSYYPHGVRLTSAIPGGERKVLIVFNAPSQPDRTRFISDLRESIAEVQEMEKYRVESELEKQKGVMRPSLINSSVVGGGVGGVKNEVVNGSIGRSSLDDNYSPSEGLKRTALSSSLRDLSDSGKRGRRNSVGSLDSTMEVKFLYLHPTLNFSKIAFRAMEAGDEFIPPPECPVFEPSWEEFADPLGYIAKIRPIAEKSGICKIRPPPDWQPPFAVEVDNFHFTPRIQRLNELEAETRVKLNYLDRIAKFWEIQGSSLKIPNIERRIVDLFSLSKIVTEEGGFETVCKERRWARVAQKLGYPPGKNIGSLLRSHYERIVYPFEMFHSGASLLQCKPRPYESEDKDKDNVDKEYKPHSIPLRQSVQPSKTSSYGRRANRLQPEPEPTEEDIEKNPELKKLQIYGAGPKMMGLGLVARDKARKKEPGETLITKSEPDIPPPPPNLIVKDEVKKKEEDESRTVAAKDPIKDEPCTKMTMRLRRNHSSSQFECKKPAEAFGFEQATREYTLQSFGEMADTFKADYFNMPVHMVPTELVEKEFWRLVSSIEEDVTVEYGADIHSKEFGSGFPVNNGKRHLTEEEEAYARSGWNLNVMPVLEQSVLCHINADISGMKVPWLYVGMVFSAFCWHIEDHWSYSINYLHWGEPKTWYGVPSVAAEHLEEVMKKLTPELFEFQPDLLHQLVTIMNPNILMAHGVPVVRTNQCAGEFVITFPRAYHSGFNQGYNFAEAVNFCTADWLPLGRSCIEHYRHLRRYCVFSHEELTCKMAACPEKLDLNLAAATHREMFIIVQEERKLRKALLEKGITEAEREAFELLPDDERQCDKCKTTCFLSALACTNCPDRLVCLYHTQDLCSCPIDKLYLRYRYTLDELLAMLYRLKVRAESFDSWANRVKEALEQEEGNKIDFKNLEALKEEAAERKFPDNELLQRLTVVMADLLKCQSRSTELLNGTQSSKMSLQELREMVDTMQNHPCAVEQLGEVQVVLQKVEEFESRAQAVVSSSGEEDLQALLEEGSALPALAPACGLLSGLQEQRRWLEQVRRTIGPGGGEVTLAVLRNLMEAGCNVLQGVSVETAMAELQELLTIAERWEEKAQICLEDRQKHPLSTLEAIVNEAQLIPVQLPNILALHACLSRAHAWVTDLEEIQARNGEHYPCLDDLEGLVAIGRDLPVRMEELRQLELQVASAHSWREKASKTFLKKNSQHSLLEVLCPCVEKRKKKEEDSLSSETDSDVDVLGLTAQDLRDPGAIVMAFKEGELHEKEALLRMRQLNLAKPGLENAPKEAQTTDIKQEQSQSVCVCGEQSHALLHRCHLCKDWFHGGCVPFPCVLGPTDVPLVNPLCWWDWDTRFLCPRCQRTRRPRLETILALLVALQKLPVRLPEGEALQCLTERAINWQGRAKQALESPELQGALQRLQDLKETQSTAKEQPEVEKKGDSEEVIVLSDSEEPEDSVIDLTEEWVESLLPLIPYLKGPVIELATSTRAQLEELQLEGDLLEVTLDQTHTIYRLLQAASPPPRQTLHTLIQIELQEQKRSGRNSRMKDSKRKRKSQKSEGGAKPTEASESKKTRPVNHTPVQQQEE</sequence>
<dbReference type="Gene3D" id="1.10.1000.11">
    <property type="entry name" value="Arf Nucleotide-binding Site Opener,domain 2"/>
    <property type="match status" value="1"/>
</dbReference>
<dbReference type="SMART" id="SM01014">
    <property type="entry name" value="ARID"/>
    <property type="match status" value="1"/>
</dbReference>
<evidence type="ECO:0000256" key="2">
    <source>
        <dbReference type="ARBA" id="ARBA00004123"/>
    </source>
</evidence>
<dbReference type="Pfam" id="PF01369">
    <property type="entry name" value="Sec7"/>
    <property type="match status" value="1"/>
</dbReference>
<feature type="domain" description="SEC7" evidence="21">
    <location>
        <begin position="308"/>
        <end position="480"/>
    </location>
</feature>
<evidence type="ECO:0000259" key="23">
    <source>
        <dbReference type="PROSITE" id="PS51183"/>
    </source>
</evidence>
<feature type="domain" description="ARID" evidence="22">
    <location>
        <begin position="813"/>
        <end position="903"/>
    </location>
</feature>
<evidence type="ECO:0000256" key="5">
    <source>
        <dbReference type="ARBA" id="ARBA00006801"/>
    </source>
</evidence>
<evidence type="ECO:0000256" key="14">
    <source>
        <dbReference type="ARBA" id="ARBA00022964"/>
    </source>
</evidence>
<evidence type="ECO:0000256" key="10">
    <source>
        <dbReference type="ARBA" id="ARBA00022737"/>
    </source>
</evidence>
<dbReference type="InterPro" id="IPR035999">
    <property type="entry name" value="Sec7_dom_sf"/>
</dbReference>
<organism evidence="25 26">
    <name type="scientific">Silurus asotus</name>
    <name type="common">Amur catfish</name>
    <name type="synonym">Parasilurus asotus</name>
    <dbReference type="NCBI Taxonomy" id="30991"/>
    <lineage>
        <taxon>Eukaryota</taxon>
        <taxon>Metazoa</taxon>
        <taxon>Chordata</taxon>
        <taxon>Craniata</taxon>
        <taxon>Vertebrata</taxon>
        <taxon>Euteleostomi</taxon>
        <taxon>Actinopterygii</taxon>
        <taxon>Neopterygii</taxon>
        <taxon>Teleostei</taxon>
        <taxon>Ostariophysi</taxon>
        <taxon>Siluriformes</taxon>
        <taxon>Siluridae</taxon>
        <taxon>Silurus</taxon>
    </lineage>
</organism>
<dbReference type="InterPro" id="IPR013083">
    <property type="entry name" value="Znf_RING/FYVE/PHD"/>
</dbReference>
<evidence type="ECO:0000256" key="9">
    <source>
        <dbReference type="ARBA" id="ARBA00022723"/>
    </source>
</evidence>
<feature type="domain" description="JmjN" evidence="23">
    <location>
        <begin position="748"/>
        <end position="789"/>
    </location>
</feature>
<dbReference type="GO" id="GO:0005737">
    <property type="term" value="C:cytoplasm"/>
    <property type="evidence" value="ECO:0007669"/>
    <property type="project" value="UniProtKB-SubCell"/>
</dbReference>
<dbReference type="Pfam" id="PF02928">
    <property type="entry name" value="zf-C5HC2"/>
    <property type="match status" value="1"/>
</dbReference>
<dbReference type="CDD" id="cd15608">
    <property type="entry name" value="PHD2_KDM5C_5D"/>
    <property type="match status" value="1"/>
</dbReference>
<dbReference type="Gene3D" id="1.10.220.20">
    <property type="match status" value="1"/>
</dbReference>
<dbReference type="InterPro" id="IPR013637">
    <property type="entry name" value="Lys_sp_deMease-like_dom"/>
</dbReference>
<keyword evidence="11" id="KW-0863">Zinc-finger</keyword>
<evidence type="ECO:0000256" key="13">
    <source>
        <dbReference type="ARBA" id="ARBA00022853"/>
    </source>
</evidence>
<keyword evidence="14" id="KW-0223">Dioxygenase</keyword>
<dbReference type="GO" id="GO:0003677">
    <property type="term" value="F:DNA binding"/>
    <property type="evidence" value="ECO:0007669"/>
    <property type="project" value="InterPro"/>
</dbReference>
<proteinExistence type="inferred from homology"/>
<feature type="non-terminal residue" evidence="25">
    <location>
        <position position="1"/>
    </location>
</feature>
<dbReference type="Pfam" id="PF02375">
    <property type="entry name" value="JmjN"/>
    <property type="match status" value="1"/>
</dbReference>
<dbReference type="InterPro" id="IPR001849">
    <property type="entry name" value="PH_domain"/>
</dbReference>
<dbReference type="SMART" id="SM00249">
    <property type="entry name" value="PHD"/>
    <property type="match status" value="1"/>
</dbReference>
<comment type="similarity">
    <text evidence="5">Belongs to the JARID1 histone demethylase family.</text>
</comment>
<dbReference type="Pfam" id="PF16453">
    <property type="entry name" value="IQ_SEC7_PH"/>
    <property type="match status" value="1"/>
</dbReference>
<dbReference type="SMART" id="SM00501">
    <property type="entry name" value="BRIGHT"/>
    <property type="match status" value="1"/>
</dbReference>
<feature type="region of interest" description="Disordered" evidence="20">
    <location>
        <begin position="282"/>
        <end position="302"/>
    </location>
</feature>
<dbReference type="SMART" id="SM00558">
    <property type="entry name" value="JmjC"/>
    <property type="match status" value="1"/>
</dbReference>
<dbReference type="FunFam" id="2.60.120.650:FF:000035">
    <property type="entry name" value="PHD transcription factor Rum1"/>
    <property type="match status" value="1"/>
</dbReference>
<dbReference type="Proteomes" id="UP001205998">
    <property type="component" value="Unassembled WGS sequence"/>
</dbReference>
<evidence type="ECO:0000259" key="21">
    <source>
        <dbReference type="PROSITE" id="PS50190"/>
    </source>
</evidence>
<comment type="subcellular location">
    <subcellularLocation>
        <location evidence="3">Cytoplasm</location>
    </subcellularLocation>
    <subcellularLocation>
        <location evidence="2">Nucleus</location>
    </subcellularLocation>
</comment>
<feature type="compositionally biased region" description="Polar residues" evidence="20">
    <location>
        <begin position="671"/>
        <end position="680"/>
    </location>
</feature>
<keyword evidence="9" id="KW-0479">Metal-binding</keyword>
<dbReference type="InterPro" id="IPR000904">
    <property type="entry name" value="Sec7_dom"/>
</dbReference>
<keyword evidence="10" id="KW-0677">Repeat</keyword>
<comment type="catalytic activity">
    <reaction evidence="19">
        <text>N(6),N(6),N(6)-trimethyl-L-lysyl(4)-[histone H3] + 3 2-oxoglutarate + 3 O2 = L-lysyl(4)-[histone H3] + 3 formaldehyde + 3 succinate + 3 CO2</text>
        <dbReference type="Rhea" id="RHEA:60208"/>
        <dbReference type="Rhea" id="RHEA-COMP:15537"/>
        <dbReference type="Rhea" id="RHEA-COMP:15547"/>
        <dbReference type="ChEBI" id="CHEBI:15379"/>
        <dbReference type="ChEBI" id="CHEBI:16526"/>
        <dbReference type="ChEBI" id="CHEBI:16810"/>
        <dbReference type="ChEBI" id="CHEBI:16842"/>
        <dbReference type="ChEBI" id="CHEBI:29969"/>
        <dbReference type="ChEBI" id="CHEBI:30031"/>
        <dbReference type="ChEBI" id="CHEBI:61961"/>
        <dbReference type="EC" id="1.14.11.67"/>
    </reaction>
</comment>
<keyword evidence="17" id="KW-0175">Coiled coil</keyword>
<evidence type="ECO:0000313" key="25">
    <source>
        <dbReference type="EMBL" id="KAI5622007.1"/>
    </source>
</evidence>
<keyword evidence="26" id="KW-1185">Reference proteome</keyword>
<dbReference type="PROSITE" id="PS50096">
    <property type="entry name" value="IQ"/>
    <property type="match status" value="1"/>
</dbReference>
<dbReference type="FunFam" id="1.10.150.60:FF:000001">
    <property type="entry name" value="Putative lysine-specific demethylase 5b"/>
    <property type="match status" value="1"/>
</dbReference>
<dbReference type="EMBL" id="MU551627">
    <property type="protein sequence ID" value="KAI5622007.1"/>
    <property type="molecule type" value="Genomic_DNA"/>
</dbReference>
<dbReference type="FunFam" id="2.60.120.650:FF:000001">
    <property type="entry name" value="Putative lysine-specific demethylase 5b"/>
    <property type="match status" value="1"/>
</dbReference>
<dbReference type="Gene3D" id="3.30.40.10">
    <property type="entry name" value="Zinc/RING finger domain, C3HC4 (zinc finger)"/>
    <property type="match status" value="1"/>
</dbReference>
<dbReference type="SUPFAM" id="SSF51197">
    <property type="entry name" value="Clavaminate synthase-like"/>
    <property type="match status" value="1"/>
</dbReference>
<feature type="compositionally biased region" description="Basic and acidic residues" evidence="20">
    <location>
        <begin position="2001"/>
        <end position="2011"/>
    </location>
</feature>
<keyword evidence="8" id="KW-0597">Phosphoprotein</keyword>
<comment type="similarity">
    <text evidence="4">Belongs to the BRAG family.</text>
</comment>
<dbReference type="PROSITE" id="PS51184">
    <property type="entry name" value="JMJC"/>
    <property type="match status" value="1"/>
</dbReference>
<dbReference type="FunFam" id="1.10.220.20:FF:000001">
    <property type="entry name" value="IQ motif and SEC7 domain-containing protein 1"/>
    <property type="match status" value="1"/>
</dbReference>
<dbReference type="InterPro" id="IPR033742">
    <property type="entry name" value="IQSEC_PH"/>
</dbReference>
<dbReference type="SUPFAM" id="SSF48425">
    <property type="entry name" value="Sec7 domain"/>
    <property type="match status" value="1"/>
</dbReference>
<evidence type="ECO:0000256" key="6">
    <source>
        <dbReference type="ARBA" id="ARBA00012902"/>
    </source>
</evidence>
<comment type="caution">
    <text evidence="25">The sequence shown here is derived from an EMBL/GenBank/DDBJ whole genome shotgun (WGS) entry which is preliminary data.</text>
</comment>
<dbReference type="PROSITE" id="PS50190">
    <property type="entry name" value="SEC7"/>
    <property type="match status" value="1"/>
</dbReference>
<dbReference type="GO" id="GO:0006355">
    <property type="term" value="P:regulation of DNA-templated transcription"/>
    <property type="evidence" value="ECO:0007669"/>
    <property type="project" value="TreeGrafter"/>
</dbReference>
<dbReference type="GO" id="GO:0032012">
    <property type="term" value="P:regulation of ARF protein signal transduction"/>
    <property type="evidence" value="ECO:0007669"/>
    <property type="project" value="InterPro"/>
</dbReference>
<dbReference type="FunFam" id="2.30.29.30:FF:000004">
    <property type="entry name" value="IQ motif and SEC7 domain-containing protein 1"/>
    <property type="match status" value="1"/>
</dbReference>
<evidence type="ECO:0000256" key="18">
    <source>
        <dbReference type="ARBA" id="ARBA00023242"/>
    </source>
</evidence>
<gene>
    <name evidence="25" type="ORF">C0J50_18391</name>
</gene>
<evidence type="ECO:0000256" key="7">
    <source>
        <dbReference type="ARBA" id="ARBA00022490"/>
    </source>
</evidence>
<dbReference type="Pfam" id="PF08429">
    <property type="entry name" value="PLU-1"/>
    <property type="match status" value="1"/>
</dbReference>
<feature type="region of interest" description="Disordered" evidence="20">
    <location>
        <begin position="671"/>
        <end position="708"/>
    </location>
</feature>
<dbReference type="FunFam" id="1.10.1000.11:FF:000001">
    <property type="entry name" value="IQ motif and SEC7 domain-containing protein 1"/>
    <property type="match status" value="1"/>
</dbReference>
<evidence type="ECO:0000256" key="3">
    <source>
        <dbReference type="ARBA" id="ARBA00004496"/>
    </source>
</evidence>
<evidence type="ECO:0000256" key="11">
    <source>
        <dbReference type="ARBA" id="ARBA00022771"/>
    </source>
</evidence>
<dbReference type="Pfam" id="PF02373">
    <property type="entry name" value="JmjC"/>
    <property type="match status" value="1"/>
</dbReference>
<dbReference type="PANTHER" id="PTHR10694">
    <property type="entry name" value="LYSINE-SPECIFIC DEMETHYLASE"/>
    <property type="match status" value="1"/>
</dbReference>
<feature type="region of interest" description="Disordered" evidence="20">
    <location>
        <begin position="1994"/>
        <end position="2023"/>
    </location>
</feature>
<accession>A0AAD5ATC5</accession>
<dbReference type="InterPro" id="IPR023394">
    <property type="entry name" value="Sec7_C_sf"/>
</dbReference>
<dbReference type="GO" id="GO:0000785">
    <property type="term" value="C:chromatin"/>
    <property type="evidence" value="ECO:0007669"/>
    <property type="project" value="TreeGrafter"/>
</dbReference>
<dbReference type="InterPro" id="IPR011011">
    <property type="entry name" value="Znf_FYVE_PHD"/>
</dbReference>
<dbReference type="InterPro" id="IPR004198">
    <property type="entry name" value="Znf_C5HC2"/>
</dbReference>
<evidence type="ECO:0000256" key="17">
    <source>
        <dbReference type="ARBA" id="ARBA00023054"/>
    </source>
</evidence>
<dbReference type="InterPro" id="IPR001606">
    <property type="entry name" value="ARID_dom"/>
</dbReference>
<feature type="region of interest" description="Disordered" evidence="20">
    <location>
        <begin position="913"/>
        <end position="970"/>
    </location>
</feature>
<evidence type="ECO:0000256" key="15">
    <source>
        <dbReference type="ARBA" id="ARBA00023002"/>
    </source>
</evidence>
<dbReference type="InterPro" id="IPR001965">
    <property type="entry name" value="Znf_PHD"/>
</dbReference>
<keyword evidence="13" id="KW-0156">Chromatin regulator</keyword>
<feature type="non-terminal residue" evidence="25">
    <location>
        <position position="2155"/>
    </location>
</feature>
<reference evidence="25" key="1">
    <citation type="submission" date="2018-07" db="EMBL/GenBank/DDBJ databases">
        <title>Comparative genomics of catfishes provides insights into carnivory and benthic adaptation.</title>
        <authorList>
            <person name="Zhang Y."/>
            <person name="Wang D."/>
            <person name="Peng Z."/>
            <person name="Zheng S."/>
            <person name="Shao F."/>
            <person name="Tao W."/>
        </authorList>
    </citation>
    <scope>NUCLEOTIDE SEQUENCE</scope>
    <source>
        <strain evidence="25">Chongqing</strain>
    </source>
</reference>
<feature type="compositionally biased region" description="Basic and acidic residues" evidence="20">
    <location>
        <begin position="913"/>
        <end position="931"/>
    </location>
</feature>
<evidence type="ECO:0000313" key="26">
    <source>
        <dbReference type="Proteomes" id="UP001205998"/>
    </source>
</evidence>
<evidence type="ECO:0000259" key="24">
    <source>
        <dbReference type="PROSITE" id="PS51184"/>
    </source>
</evidence>
<feature type="compositionally biased region" description="Basic residues" evidence="20">
    <location>
        <begin position="2109"/>
        <end position="2124"/>
    </location>
</feature>
<dbReference type="GO" id="GO:0005654">
    <property type="term" value="C:nucleoplasm"/>
    <property type="evidence" value="ECO:0007669"/>
    <property type="project" value="UniProtKB-ARBA"/>
</dbReference>
<dbReference type="InterPro" id="IPR003347">
    <property type="entry name" value="JmjC_dom"/>
</dbReference>